<keyword evidence="1" id="KW-0808">Transferase</keyword>
<comment type="caution">
    <text evidence="1">The sequence shown here is derived from an EMBL/GenBank/DDBJ whole genome shotgun (WGS) entry which is preliminary data.</text>
</comment>
<keyword evidence="1" id="KW-0489">Methyltransferase</keyword>
<dbReference type="EMBL" id="JALJZU010000034">
    <property type="protein sequence ID" value="MCP2012797.1"/>
    <property type="molecule type" value="Genomic_DNA"/>
</dbReference>
<dbReference type="Proteomes" id="UP001162889">
    <property type="component" value="Unassembled WGS sequence"/>
</dbReference>
<dbReference type="RefSeq" id="WP_217946569.1">
    <property type="nucleotide sequence ID" value="NZ_JAHTGR010000043.1"/>
</dbReference>
<accession>A0AA41HK84</accession>
<dbReference type="Pfam" id="PF13489">
    <property type="entry name" value="Methyltransf_23"/>
    <property type="match status" value="1"/>
</dbReference>
<evidence type="ECO:0000313" key="2">
    <source>
        <dbReference type="EMBL" id="MCP2012797.1"/>
    </source>
</evidence>
<sequence length="441" mass="49226">MDVKHIPVISVSYNSAELIEDLLSSFRAHYSNPVTIIDGSGEQHYRAIEAVCARYENVRFIHFDYNIHHGPGMAWAFQNLELQGPVLVLDSDIFVLHPGFLEAMAAELKPGMYGVGYVNHVNEGGYDVDYEQGAVRYLHPACMLVNIEVLRAWPMPTKHGAPMTEPMVALHRAGQDQLVQNLPWLKEDFLNTQPGARNYLRHDWQGTVKRTGGYHLEDWQRASQQAAGVRQLIKSLMPAAPARVLEIGAGDGFLARDVKEAAPACLYTAVELHTETPSENKGACDLVLQRDVDHLGDDFFRDQAGVDCWILDKALERLVHPETLLARIRKVMKADSCVVAVIPNLQHWSVQAKLCLGDFRYEDNGILDRAHLRWFTRGTIFELFQKAGYQIVQGAPVIHERMENPLLTAALRQLAASVGADPALALEDAQAAAYVIKAIPR</sequence>
<evidence type="ECO:0000313" key="3">
    <source>
        <dbReference type="Proteomes" id="UP001155901"/>
    </source>
</evidence>
<protein>
    <submittedName>
        <fullName evidence="1">Methyltransferase domain-containing protein</fullName>
    </submittedName>
    <submittedName>
        <fullName evidence="2">Ubiquinone/menaquinone biosynthesis C-methylase UbiE</fullName>
    </submittedName>
</protein>
<dbReference type="GO" id="GO:0032259">
    <property type="term" value="P:methylation"/>
    <property type="evidence" value="ECO:0007669"/>
    <property type="project" value="UniProtKB-KW"/>
</dbReference>
<dbReference type="GO" id="GO:0008168">
    <property type="term" value="F:methyltransferase activity"/>
    <property type="evidence" value="ECO:0007669"/>
    <property type="project" value="UniProtKB-KW"/>
</dbReference>
<keyword evidence="2" id="KW-0830">Ubiquinone</keyword>
<proteinExistence type="predicted"/>
<organism evidence="1 3">
    <name type="scientific">Duganella violaceipulchra</name>
    <dbReference type="NCBI Taxonomy" id="2849652"/>
    <lineage>
        <taxon>Bacteria</taxon>
        <taxon>Pseudomonadati</taxon>
        <taxon>Pseudomonadota</taxon>
        <taxon>Betaproteobacteria</taxon>
        <taxon>Burkholderiales</taxon>
        <taxon>Oxalobacteraceae</taxon>
        <taxon>Telluria group</taxon>
        <taxon>Duganella</taxon>
    </lineage>
</organism>
<dbReference type="Proteomes" id="UP001155901">
    <property type="component" value="Unassembled WGS sequence"/>
</dbReference>
<keyword evidence="4" id="KW-1185">Reference proteome</keyword>
<dbReference type="EMBL" id="JAHTGR010000043">
    <property type="protein sequence ID" value="MBV6325656.1"/>
    <property type="molecule type" value="Genomic_DNA"/>
</dbReference>
<gene>
    <name evidence="1" type="ORF">KVP70_32595</name>
    <name evidence="2" type="ORF">L1274_006568</name>
</gene>
<dbReference type="AlphaFoldDB" id="A0AA41HK84"/>
<reference evidence="2" key="2">
    <citation type="submission" date="2022-03" db="EMBL/GenBank/DDBJ databases">
        <title>Genome Encyclopedia of Bacteria and Archaea VI: Functional Genomics of Type Strains.</title>
        <authorList>
            <person name="Whitman W."/>
        </authorList>
    </citation>
    <scope>NUCLEOTIDE SEQUENCE</scope>
    <source>
        <strain evidence="2">HSC-15S17</strain>
    </source>
</reference>
<name>A0AA41HK84_9BURK</name>
<reference evidence="1" key="1">
    <citation type="submission" date="2021-07" db="EMBL/GenBank/DDBJ databases">
        <title>Characterization of violacein-producing bacteria and related species.</title>
        <authorList>
            <person name="Wilson H.S."/>
            <person name="De Leon M.E."/>
        </authorList>
    </citation>
    <scope>NUCLEOTIDE SEQUENCE</scope>
    <source>
        <strain evidence="1">HSC-15S17</strain>
    </source>
</reference>
<evidence type="ECO:0000313" key="4">
    <source>
        <dbReference type="Proteomes" id="UP001162889"/>
    </source>
</evidence>
<evidence type="ECO:0000313" key="1">
    <source>
        <dbReference type="EMBL" id="MBV6325656.1"/>
    </source>
</evidence>